<evidence type="ECO:0000313" key="1">
    <source>
        <dbReference type="EMBL" id="CAA9538567.1"/>
    </source>
</evidence>
<sequence>WGGRWGLRRPLDLGRRGAVMARLGGGLLGCVAGGHGPRLSL</sequence>
<protein>
    <submittedName>
        <fullName evidence="1">Uncharacterized protein</fullName>
    </submittedName>
</protein>
<reference evidence="1" key="1">
    <citation type="submission" date="2020-02" db="EMBL/GenBank/DDBJ databases">
        <authorList>
            <person name="Meier V. D."/>
        </authorList>
    </citation>
    <scope>NUCLEOTIDE SEQUENCE</scope>
    <source>
        <strain evidence="1">AVDCRST_MAG49</strain>
    </source>
</reference>
<dbReference type="EMBL" id="CADCWG010000035">
    <property type="protein sequence ID" value="CAA9538567.1"/>
    <property type="molecule type" value="Genomic_DNA"/>
</dbReference>
<accession>A0A6J4U2E0</accession>
<dbReference type="AlphaFoldDB" id="A0A6J4U2E0"/>
<proteinExistence type="predicted"/>
<feature type="non-terminal residue" evidence="1">
    <location>
        <position position="1"/>
    </location>
</feature>
<gene>
    <name evidence="1" type="ORF">AVDCRST_MAG49-581</name>
</gene>
<feature type="non-terminal residue" evidence="1">
    <location>
        <position position="41"/>
    </location>
</feature>
<name>A0A6J4U2E0_9BACT</name>
<organism evidence="1">
    <name type="scientific">uncultured Thermomicrobiales bacterium</name>
    <dbReference type="NCBI Taxonomy" id="1645740"/>
    <lineage>
        <taxon>Bacteria</taxon>
        <taxon>Pseudomonadati</taxon>
        <taxon>Thermomicrobiota</taxon>
        <taxon>Thermomicrobia</taxon>
        <taxon>Thermomicrobiales</taxon>
        <taxon>environmental samples</taxon>
    </lineage>
</organism>